<dbReference type="Pfam" id="PF00106">
    <property type="entry name" value="adh_short"/>
    <property type="match status" value="1"/>
</dbReference>
<dbReference type="PANTHER" id="PTHR42760:SF111">
    <property type="entry name" value="3-OXOACYL-(ACYL-CARRIER-PROTEIN) REDUCTASE (AFU_ORTHOLOGUE AFUA_1G10100)"/>
    <property type="match status" value="1"/>
</dbReference>
<organism evidence="2 3">
    <name type="scientific">Recurvomyces mirabilis</name>
    <dbReference type="NCBI Taxonomy" id="574656"/>
    <lineage>
        <taxon>Eukaryota</taxon>
        <taxon>Fungi</taxon>
        <taxon>Dikarya</taxon>
        <taxon>Ascomycota</taxon>
        <taxon>Pezizomycotina</taxon>
        <taxon>Dothideomycetes</taxon>
        <taxon>Dothideomycetidae</taxon>
        <taxon>Mycosphaerellales</taxon>
        <taxon>Teratosphaeriaceae</taxon>
        <taxon>Recurvomyces</taxon>
    </lineage>
</organism>
<gene>
    <name evidence="2" type="ORF">LTR78_007990</name>
</gene>
<evidence type="ECO:0000313" key="3">
    <source>
        <dbReference type="Proteomes" id="UP001274830"/>
    </source>
</evidence>
<evidence type="ECO:0000256" key="1">
    <source>
        <dbReference type="ARBA" id="ARBA00006484"/>
    </source>
</evidence>
<sequence length="178" mass="19097">MVHNAILGECNSTDFYKVYRINTLAPLLTMQAVMPFLPNDRSGRVVNVSSVSSTTGFVDQSIYGGSKAALEACTKSWARQLAERCTVNAVNPGPVKTEMWGGLTEKFVEDMRPYIHLTPLMAVQDTDSDEAKAEAKLLGGVPAEADKIAGIIGMLCSAESAWCTGQVICANGGMRMSE</sequence>
<dbReference type="SUPFAM" id="SSF51735">
    <property type="entry name" value="NAD(P)-binding Rossmann-fold domains"/>
    <property type="match status" value="1"/>
</dbReference>
<name>A0AAE0TR80_9PEZI</name>
<reference evidence="2" key="1">
    <citation type="submission" date="2023-07" db="EMBL/GenBank/DDBJ databases">
        <title>Black Yeasts Isolated from many extreme environments.</title>
        <authorList>
            <person name="Coleine C."/>
            <person name="Stajich J.E."/>
            <person name="Selbmann L."/>
        </authorList>
    </citation>
    <scope>NUCLEOTIDE SEQUENCE</scope>
    <source>
        <strain evidence="2">CCFEE 5485</strain>
    </source>
</reference>
<dbReference type="InterPro" id="IPR036291">
    <property type="entry name" value="NAD(P)-bd_dom_sf"/>
</dbReference>
<evidence type="ECO:0000313" key="2">
    <source>
        <dbReference type="EMBL" id="KAK3672021.1"/>
    </source>
</evidence>
<dbReference type="GO" id="GO:0006633">
    <property type="term" value="P:fatty acid biosynthetic process"/>
    <property type="evidence" value="ECO:0007669"/>
    <property type="project" value="TreeGrafter"/>
</dbReference>
<dbReference type="AlphaFoldDB" id="A0AAE0TR80"/>
<dbReference type="Proteomes" id="UP001274830">
    <property type="component" value="Unassembled WGS sequence"/>
</dbReference>
<protein>
    <submittedName>
        <fullName evidence="2">Uncharacterized protein</fullName>
    </submittedName>
</protein>
<proteinExistence type="inferred from homology"/>
<comment type="caution">
    <text evidence="2">The sequence shown here is derived from an EMBL/GenBank/DDBJ whole genome shotgun (WGS) entry which is preliminary data.</text>
</comment>
<dbReference type="GO" id="GO:0048038">
    <property type="term" value="F:quinone binding"/>
    <property type="evidence" value="ECO:0007669"/>
    <property type="project" value="TreeGrafter"/>
</dbReference>
<dbReference type="InterPro" id="IPR002347">
    <property type="entry name" value="SDR_fam"/>
</dbReference>
<dbReference type="PRINTS" id="PR00081">
    <property type="entry name" value="GDHRDH"/>
</dbReference>
<dbReference type="PRINTS" id="PR00080">
    <property type="entry name" value="SDRFAMILY"/>
</dbReference>
<dbReference type="EMBL" id="JAUTXT010000036">
    <property type="protein sequence ID" value="KAK3672021.1"/>
    <property type="molecule type" value="Genomic_DNA"/>
</dbReference>
<dbReference type="CDD" id="cd05233">
    <property type="entry name" value="SDR_c"/>
    <property type="match status" value="1"/>
</dbReference>
<dbReference type="GO" id="GO:0016616">
    <property type="term" value="F:oxidoreductase activity, acting on the CH-OH group of donors, NAD or NADP as acceptor"/>
    <property type="evidence" value="ECO:0007669"/>
    <property type="project" value="TreeGrafter"/>
</dbReference>
<comment type="similarity">
    <text evidence="1">Belongs to the short-chain dehydrogenases/reductases (SDR) family.</text>
</comment>
<dbReference type="PANTHER" id="PTHR42760">
    <property type="entry name" value="SHORT-CHAIN DEHYDROGENASES/REDUCTASES FAMILY MEMBER"/>
    <property type="match status" value="1"/>
</dbReference>
<keyword evidence="3" id="KW-1185">Reference proteome</keyword>
<accession>A0AAE0TR80</accession>
<dbReference type="Gene3D" id="3.40.50.720">
    <property type="entry name" value="NAD(P)-binding Rossmann-like Domain"/>
    <property type="match status" value="1"/>
</dbReference>